<feature type="transmembrane region" description="Helical" evidence="7">
    <location>
        <begin position="238"/>
        <end position="269"/>
    </location>
</feature>
<dbReference type="EMBL" id="CP034248">
    <property type="protein sequence ID" value="AZK46266.1"/>
    <property type="molecule type" value="Genomic_DNA"/>
</dbReference>
<feature type="transmembrane region" description="Helical" evidence="7">
    <location>
        <begin position="175"/>
        <end position="197"/>
    </location>
</feature>
<dbReference type="Proteomes" id="UP000273145">
    <property type="component" value="Chromosome"/>
</dbReference>
<feature type="transmembrane region" description="Helical" evidence="7">
    <location>
        <begin position="281"/>
        <end position="310"/>
    </location>
</feature>
<feature type="transmembrane region" description="Helical" evidence="7">
    <location>
        <begin position="20"/>
        <end position="42"/>
    </location>
</feature>
<keyword evidence="3 7" id="KW-0812">Transmembrane</keyword>
<reference evidence="8 9" key="1">
    <citation type="submission" date="2018-11" db="EMBL/GenBank/DDBJ databases">
        <title>Genome sequencing of Paenibacillus lentus DSM25539(T).</title>
        <authorList>
            <person name="Kook J.-K."/>
            <person name="Park S.-N."/>
            <person name="Lim Y.K."/>
        </authorList>
    </citation>
    <scope>NUCLEOTIDE SEQUENCE [LARGE SCALE GENOMIC DNA]</scope>
    <source>
        <strain evidence="8 9">DSM 25539</strain>
    </source>
</reference>
<dbReference type="InterPro" id="IPR002549">
    <property type="entry name" value="AI-2E-like"/>
</dbReference>
<evidence type="ECO:0000313" key="8">
    <source>
        <dbReference type="EMBL" id="AZK46266.1"/>
    </source>
</evidence>
<evidence type="ECO:0000256" key="6">
    <source>
        <dbReference type="SAM" id="MobiDB-lite"/>
    </source>
</evidence>
<comment type="similarity">
    <text evidence="2">Belongs to the autoinducer-2 exporter (AI-2E) (TC 2.A.86) family.</text>
</comment>
<keyword evidence="9" id="KW-1185">Reference proteome</keyword>
<feature type="transmembrane region" description="Helical" evidence="7">
    <location>
        <begin position="331"/>
        <end position="357"/>
    </location>
</feature>
<gene>
    <name evidence="8" type="ORF">EIM92_08815</name>
</gene>
<evidence type="ECO:0000256" key="7">
    <source>
        <dbReference type="SAM" id="Phobius"/>
    </source>
</evidence>
<proteinExistence type="inferred from homology"/>
<dbReference type="RefSeq" id="WP_125082331.1">
    <property type="nucleotide sequence ID" value="NZ_CP034248.1"/>
</dbReference>
<evidence type="ECO:0000313" key="9">
    <source>
        <dbReference type="Proteomes" id="UP000273145"/>
    </source>
</evidence>
<dbReference type="PANTHER" id="PTHR21716:SF69">
    <property type="entry name" value="TRANSPORT PROTEIN YUBA-RELATED"/>
    <property type="match status" value="1"/>
</dbReference>
<evidence type="ECO:0000256" key="1">
    <source>
        <dbReference type="ARBA" id="ARBA00004141"/>
    </source>
</evidence>
<dbReference type="GO" id="GO:0055085">
    <property type="term" value="P:transmembrane transport"/>
    <property type="evidence" value="ECO:0007669"/>
    <property type="project" value="TreeGrafter"/>
</dbReference>
<comment type="subcellular location">
    <subcellularLocation>
        <location evidence="1">Membrane</location>
        <topology evidence="1">Multi-pass membrane protein</topology>
    </subcellularLocation>
</comment>
<evidence type="ECO:0000256" key="5">
    <source>
        <dbReference type="ARBA" id="ARBA00023136"/>
    </source>
</evidence>
<dbReference type="KEGG" id="plen:EIM92_08815"/>
<accession>A0A3S8RTG7</accession>
<feature type="transmembrane region" description="Helical" evidence="7">
    <location>
        <begin position="48"/>
        <end position="68"/>
    </location>
</feature>
<name>A0A3S8RTG7_9BACL</name>
<protein>
    <submittedName>
        <fullName evidence="8">AI-2E family transporter</fullName>
    </submittedName>
</protein>
<dbReference type="PANTHER" id="PTHR21716">
    <property type="entry name" value="TRANSMEMBRANE PROTEIN"/>
    <property type="match status" value="1"/>
</dbReference>
<evidence type="ECO:0000256" key="4">
    <source>
        <dbReference type="ARBA" id="ARBA00022989"/>
    </source>
</evidence>
<dbReference type="GO" id="GO:0016020">
    <property type="term" value="C:membrane"/>
    <property type="evidence" value="ECO:0007669"/>
    <property type="project" value="UniProtKB-SubCell"/>
</dbReference>
<dbReference type="OrthoDB" id="9793390at2"/>
<feature type="region of interest" description="Disordered" evidence="6">
    <location>
        <begin position="379"/>
        <end position="409"/>
    </location>
</feature>
<sequence length="409" mass="45584">MSGSQIWNNRFRKFFINNRFVLFLLVLLLIGLNIFVLTKISFVFKPLIVLLKTVLVPILLTGAIYYLLNPLVDLLERKKIPRVYTIAALYLLIIGILTIIIISVIPLVQEQVTGLVYNFPIYSQEVQIQFEALIGSEFYHQFQQSTGFNLTDLAQTLSERATTIAQNAFSGIGGFVGAVVDIVLTLVTVPFILFYLLKDGKKLPHFILRFVPVKLREQTHRVMSEANGQISSYIRGQIIVSFCIGGLLYIGFLIIGLDYSLVLAIIAAFTSIVPYLGPAIAITPALIIAIVTSPFMLLKLIIVWTVVQLVEGKFISPQIMGKTLRIHPITIIFVILTAGNLFGVLGVILAIPGYAVLKVICTHLFQWFEHRSKLYEEEDNNGTADSSIPEVNVTADAPESQNPDKTEQD</sequence>
<dbReference type="Pfam" id="PF01594">
    <property type="entry name" value="AI-2E_transport"/>
    <property type="match status" value="1"/>
</dbReference>
<dbReference type="AlphaFoldDB" id="A0A3S8RTG7"/>
<keyword evidence="4 7" id="KW-1133">Transmembrane helix</keyword>
<evidence type="ECO:0000256" key="3">
    <source>
        <dbReference type="ARBA" id="ARBA00022692"/>
    </source>
</evidence>
<organism evidence="8 9">
    <name type="scientific">Paenibacillus lentus</name>
    <dbReference type="NCBI Taxonomy" id="1338368"/>
    <lineage>
        <taxon>Bacteria</taxon>
        <taxon>Bacillati</taxon>
        <taxon>Bacillota</taxon>
        <taxon>Bacilli</taxon>
        <taxon>Bacillales</taxon>
        <taxon>Paenibacillaceae</taxon>
        <taxon>Paenibacillus</taxon>
    </lineage>
</organism>
<evidence type="ECO:0000256" key="2">
    <source>
        <dbReference type="ARBA" id="ARBA00009773"/>
    </source>
</evidence>
<keyword evidence="5 7" id="KW-0472">Membrane</keyword>
<feature type="transmembrane region" description="Helical" evidence="7">
    <location>
        <begin position="89"/>
        <end position="108"/>
    </location>
</feature>